<dbReference type="PANTHER" id="PTHR12234:SF1">
    <property type="entry name" value="FORMIMINOTRANSFERASE N-TERMINAL SUBDOMAIN-CONTAINING PROTEIN"/>
    <property type="match status" value="1"/>
</dbReference>
<evidence type="ECO:0000256" key="6">
    <source>
        <dbReference type="ARBA" id="ARBA00022808"/>
    </source>
</evidence>
<dbReference type="Pfam" id="PF07837">
    <property type="entry name" value="FTCD_N"/>
    <property type="match status" value="1"/>
</dbReference>
<evidence type="ECO:0000259" key="8">
    <source>
        <dbReference type="SMART" id="SM01221"/>
    </source>
</evidence>
<evidence type="ECO:0000256" key="3">
    <source>
        <dbReference type="ARBA" id="ARBA00012252"/>
    </source>
</evidence>
<dbReference type="EMBL" id="DSMG01000168">
    <property type="protein sequence ID" value="HDX33041.1"/>
    <property type="molecule type" value="Genomic_DNA"/>
</dbReference>
<dbReference type="PANTHER" id="PTHR12234">
    <property type="entry name" value="FORMIMINOTRANSFERASE-CYCLODEAMINASE"/>
    <property type="match status" value="1"/>
</dbReference>
<dbReference type="AlphaFoldDB" id="A0A7C1JJJ2"/>
<dbReference type="InterPro" id="IPR013802">
    <property type="entry name" value="Formiminotransferase_C"/>
</dbReference>
<gene>
    <name evidence="10" type="primary">ftcD</name>
    <name evidence="10" type="ORF">ENQ20_16375</name>
</gene>
<dbReference type="Gene3D" id="3.30.990.10">
    <property type="entry name" value="Formiminotransferase, N-terminal subdomain"/>
    <property type="match status" value="1"/>
</dbReference>
<dbReference type="InterPro" id="IPR012886">
    <property type="entry name" value="Formiminotransferase_N"/>
</dbReference>
<name>A0A7C1JJJ2_9CHLR</name>
<sequence>MAIVEAVPNFSEGRHPEVIAALVEAIQAPGVWLLDVSSDPDHNRTVITVAGEPDAVLEGLFRAVATAAQRINLFEHRGEHPRIGAADVVPIVPIEGITLEECVTLAHRLGRRIGEELGLPVYLYAAAATRPERRRLPDIRRGEFEGLLETIHLPERAPDYGPAKVGPAGATVVGARPFLIAYNIYLRSSDVEIARKIARQIRESSGGLPAVQAKGFLVEGQAQVSMNLLDTDLTPLHVVYARVAALAAEEGVEVASSELVGLIPQKVLLQAAAHFLKLEPAAVERTIEAAMRRARSGESF</sequence>
<reference evidence="10" key="1">
    <citation type="journal article" date="2020" name="mSystems">
        <title>Genome- and Community-Level Interaction Insights into Carbon Utilization and Element Cycling Functions of Hydrothermarchaeota in Hydrothermal Sediment.</title>
        <authorList>
            <person name="Zhou Z."/>
            <person name="Liu Y."/>
            <person name="Xu W."/>
            <person name="Pan J."/>
            <person name="Luo Z.H."/>
            <person name="Li M."/>
        </authorList>
    </citation>
    <scope>NUCLEOTIDE SEQUENCE [LARGE SCALE GENOMIC DNA]</scope>
    <source>
        <strain evidence="10">SpSt-289</strain>
    </source>
</reference>
<dbReference type="GO" id="GO:0030409">
    <property type="term" value="F:glutamate formimidoyltransferase activity"/>
    <property type="evidence" value="ECO:0007669"/>
    <property type="project" value="UniProtKB-EC"/>
</dbReference>
<dbReference type="GO" id="GO:0005542">
    <property type="term" value="F:folic acid binding"/>
    <property type="evidence" value="ECO:0007669"/>
    <property type="project" value="UniProtKB-KW"/>
</dbReference>
<dbReference type="InterPro" id="IPR051623">
    <property type="entry name" value="FTCD"/>
</dbReference>
<feature type="domain" description="Formiminotransferase C-terminal subdomain" evidence="8">
    <location>
        <begin position="178"/>
        <end position="290"/>
    </location>
</feature>
<dbReference type="InterPro" id="IPR037064">
    <property type="entry name" value="Formiminotransferase_N_sf"/>
</dbReference>
<comment type="caution">
    <text evidence="10">The sequence shown here is derived from an EMBL/GenBank/DDBJ whole genome shotgun (WGS) entry which is preliminary data.</text>
</comment>
<evidence type="ECO:0000313" key="10">
    <source>
        <dbReference type="EMBL" id="HDX33041.1"/>
    </source>
</evidence>
<comment type="subcellular location">
    <subcellularLocation>
        <location evidence="1">Cytoplasm</location>
    </subcellularLocation>
</comment>
<dbReference type="InterPro" id="IPR037070">
    <property type="entry name" value="Formiminotransferase_C_sf"/>
</dbReference>
<comment type="pathway">
    <text evidence="2">Amino-acid degradation; L-histidine degradation into L-glutamate; L-glutamate from N-formimidoyl-L-glutamate (transferase route): step 1/1.</text>
</comment>
<dbReference type="SUPFAM" id="SSF55116">
    <property type="entry name" value="Formiminotransferase domain of formiminotransferase-cyclodeaminase"/>
    <property type="match status" value="2"/>
</dbReference>
<dbReference type="UniPathway" id="UPA00379">
    <property type="reaction ID" value="UER00555"/>
</dbReference>
<evidence type="ECO:0000256" key="4">
    <source>
        <dbReference type="ARBA" id="ARBA00022490"/>
    </source>
</evidence>
<keyword evidence="4" id="KW-0963">Cytoplasm</keyword>
<dbReference type="EC" id="2.1.2.5" evidence="3"/>
<dbReference type="InterPro" id="IPR022384">
    <property type="entry name" value="FormiminoTrfase_cat_dom_sf"/>
</dbReference>
<dbReference type="NCBIfam" id="TIGR02024">
    <property type="entry name" value="FtcD"/>
    <property type="match status" value="1"/>
</dbReference>
<dbReference type="InterPro" id="IPR004227">
    <property type="entry name" value="Formiminotransferase_cat"/>
</dbReference>
<accession>A0A7C1JJJ2</accession>
<evidence type="ECO:0000256" key="7">
    <source>
        <dbReference type="ARBA" id="ARBA00022954"/>
    </source>
</evidence>
<keyword evidence="5 10" id="KW-0808">Transferase</keyword>
<dbReference type="GO" id="GO:0005737">
    <property type="term" value="C:cytoplasm"/>
    <property type="evidence" value="ECO:0007669"/>
    <property type="project" value="UniProtKB-SubCell"/>
</dbReference>
<evidence type="ECO:0000256" key="2">
    <source>
        <dbReference type="ARBA" id="ARBA00005082"/>
    </source>
</evidence>
<dbReference type="Pfam" id="PF02971">
    <property type="entry name" value="FTCD"/>
    <property type="match status" value="1"/>
</dbReference>
<dbReference type="SMART" id="SM01221">
    <property type="entry name" value="FTCD"/>
    <property type="match status" value="1"/>
</dbReference>
<evidence type="ECO:0000259" key="9">
    <source>
        <dbReference type="SMART" id="SM01222"/>
    </source>
</evidence>
<keyword evidence="7" id="KW-0290">Folate-binding</keyword>
<evidence type="ECO:0000256" key="5">
    <source>
        <dbReference type="ARBA" id="ARBA00022679"/>
    </source>
</evidence>
<proteinExistence type="predicted"/>
<dbReference type="GO" id="GO:0019556">
    <property type="term" value="P:L-histidine catabolic process to glutamate and formamide"/>
    <property type="evidence" value="ECO:0007669"/>
    <property type="project" value="UniProtKB-UniPathway"/>
</dbReference>
<organism evidence="10">
    <name type="scientific">Caldilinea aerophila</name>
    <dbReference type="NCBI Taxonomy" id="133453"/>
    <lineage>
        <taxon>Bacteria</taxon>
        <taxon>Bacillati</taxon>
        <taxon>Chloroflexota</taxon>
        <taxon>Caldilineae</taxon>
        <taxon>Caldilineales</taxon>
        <taxon>Caldilineaceae</taxon>
        <taxon>Caldilinea</taxon>
    </lineage>
</organism>
<dbReference type="Gene3D" id="3.30.70.670">
    <property type="entry name" value="Formiminotransferase, C-terminal subdomain"/>
    <property type="match status" value="1"/>
</dbReference>
<protein>
    <recommendedName>
        <fullName evidence="3">glutamate formimidoyltransferase</fullName>
        <ecNumber evidence="3">2.1.2.5</ecNumber>
    </recommendedName>
</protein>
<dbReference type="SMART" id="SM01222">
    <property type="entry name" value="FTCD_N"/>
    <property type="match status" value="1"/>
</dbReference>
<feature type="domain" description="Formiminotransferase N-terminal subdomain" evidence="9">
    <location>
        <begin position="2"/>
        <end position="177"/>
    </location>
</feature>
<dbReference type="GO" id="GO:0019557">
    <property type="term" value="P:L-histidine catabolic process to glutamate and formate"/>
    <property type="evidence" value="ECO:0007669"/>
    <property type="project" value="UniProtKB-UniPathway"/>
</dbReference>
<keyword evidence="6" id="KW-0369">Histidine metabolism</keyword>
<evidence type="ECO:0000256" key="1">
    <source>
        <dbReference type="ARBA" id="ARBA00004496"/>
    </source>
</evidence>